<name>G0ULW7_TRYCI</name>
<evidence type="ECO:0000256" key="1">
    <source>
        <dbReference type="SAM" id="MobiDB-lite"/>
    </source>
</evidence>
<feature type="signal peptide" evidence="2">
    <location>
        <begin position="1"/>
        <end position="30"/>
    </location>
</feature>
<sequence>MYFIYFFSQYVFFLFFFFLTLLLMVSTGRCRENSVERNKMSTGMTMTLTREEVHEFTHALKEEMKTETFLESVRAAVLQGPLPRSELDLLAIYEKKQVEYLSQYTATRKERGEGINDDAGSANKSGGSAVLTGEVVLGELKKAIACYPDEETTELIKSMCFLEEAQLMKITTTTPELRTLLERRCDGHGHSHDHGHSHGHGHSHCAPSQEQLTMMNMAIQTLSPEMRSDMENIQRNLMSGNTPAPQEVARLREIQMHIMAFMNTMKRFGGAGGTGTAGDTQPQTQ</sequence>
<protein>
    <recommendedName>
        <fullName evidence="4">Variant surface glycoprotein</fullName>
    </recommendedName>
</protein>
<feature type="compositionally biased region" description="Basic and acidic residues" evidence="1">
    <location>
        <begin position="187"/>
        <end position="196"/>
    </location>
</feature>
<dbReference type="EMBL" id="HE575318">
    <property type="protein sequence ID" value="CCC90629.1"/>
    <property type="molecule type" value="Genomic_DNA"/>
</dbReference>
<dbReference type="AlphaFoldDB" id="G0ULW7"/>
<feature type="chain" id="PRO_5003410627" description="Variant surface glycoprotein" evidence="2">
    <location>
        <begin position="31"/>
        <end position="285"/>
    </location>
</feature>
<keyword evidence="2" id="KW-0732">Signal</keyword>
<organism evidence="3">
    <name type="scientific">Trypanosoma congolense (strain IL3000)</name>
    <dbReference type="NCBI Taxonomy" id="1068625"/>
    <lineage>
        <taxon>Eukaryota</taxon>
        <taxon>Discoba</taxon>
        <taxon>Euglenozoa</taxon>
        <taxon>Kinetoplastea</taxon>
        <taxon>Metakinetoplastina</taxon>
        <taxon>Trypanosomatida</taxon>
        <taxon>Trypanosomatidae</taxon>
        <taxon>Trypanosoma</taxon>
        <taxon>Nannomonas</taxon>
    </lineage>
</organism>
<feature type="region of interest" description="Disordered" evidence="1">
    <location>
        <begin position="187"/>
        <end position="206"/>
    </location>
</feature>
<evidence type="ECO:0008006" key="4">
    <source>
        <dbReference type="Google" id="ProtNLM"/>
    </source>
</evidence>
<dbReference type="VEuPathDB" id="TriTrypDB:TcIL3000_5_3620"/>
<evidence type="ECO:0000313" key="3">
    <source>
        <dbReference type="EMBL" id="CCC90629.1"/>
    </source>
</evidence>
<evidence type="ECO:0000256" key="2">
    <source>
        <dbReference type="SAM" id="SignalP"/>
    </source>
</evidence>
<gene>
    <name evidence="3" type="ORF">TCIL3000_5_3620</name>
</gene>
<accession>G0ULW7</accession>
<proteinExistence type="predicted"/>
<reference evidence="3" key="1">
    <citation type="journal article" date="2012" name="Proc. Natl. Acad. Sci. U.S.A.">
        <title>Antigenic diversity is generated by distinct evolutionary mechanisms in African trypanosome species.</title>
        <authorList>
            <person name="Jackson A.P."/>
            <person name="Berry A."/>
            <person name="Aslett M."/>
            <person name="Allison H.C."/>
            <person name="Burton P."/>
            <person name="Vavrova-Anderson J."/>
            <person name="Brown R."/>
            <person name="Browne H."/>
            <person name="Corton N."/>
            <person name="Hauser H."/>
            <person name="Gamble J."/>
            <person name="Gilderthorp R."/>
            <person name="Marcello L."/>
            <person name="McQuillan J."/>
            <person name="Otto T.D."/>
            <person name="Quail M.A."/>
            <person name="Sanders M.J."/>
            <person name="van Tonder A."/>
            <person name="Ginger M.L."/>
            <person name="Field M.C."/>
            <person name="Barry J.D."/>
            <person name="Hertz-Fowler C."/>
            <person name="Berriman M."/>
        </authorList>
    </citation>
    <scope>NUCLEOTIDE SEQUENCE</scope>
    <source>
        <strain evidence="3">IL3000</strain>
    </source>
</reference>